<keyword evidence="7" id="KW-1185">Reference proteome</keyword>
<dbReference type="EMBL" id="AUWU02000004">
    <property type="protein sequence ID" value="KAH0574426.1"/>
    <property type="molecule type" value="Genomic_DNA"/>
</dbReference>
<dbReference type="GO" id="GO:0001786">
    <property type="term" value="F:phosphatidylserine binding"/>
    <property type="evidence" value="ECO:0007669"/>
    <property type="project" value="TreeGrafter"/>
</dbReference>
<dbReference type="GO" id="GO:0005886">
    <property type="term" value="C:plasma membrane"/>
    <property type="evidence" value="ECO:0007669"/>
    <property type="project" value="TreeGrafter"/>
</dbReference>
<dbReference type="InterPro" id="IPR018502">
    <property type="entry name" value="Annexin_repeat"/>
</dbReference>
<protein>
    <submittedName>
        <fullName evidence="4">Annexin 9</fullName>
    </submittedName>
</protein>
<sequence length="300" mass="33997">MADYRPAAERLYKAMKGLGTDEATLIDVAASHTADERLAIAEAFAGLYGDTLEKWLKKELSGHLEKLMVQLFKGRYQMWAQYLDDAVRGAGTDEKLLIEMIFLMSDQDQQRVEVEYRKLFNKDLTKTIEGDISIGHWAKLIRAWLHAKNDAPANPEKIADDLWAAAKGAGTDEQVFMQVLANCQPDVYHQACDAFLRKYRKDVAEVIKREFSGKSEKAFLAAHYSLFDKRQSIARNLYLSYKGAGTDEARLIRQTVLFSDQLRGQQLVEAYKIFGDVVKDTKRDLSGKFEKAVLAVWGLS</sequence>
<evidence type="ECO:0000256" key="3">
    <source>
        <dbReference type="ARBA" id="ARBA00023216"/>
    </source>
</evidence>
<dbReference type="PROSITE" id="PS51897">
    <property type="entry name" value="ANNEXIN_2"/>
    <property type="match status" value="2"/>
</dbReference>
<dbReference type="InterPro" id="IPR001464">
    <property type="entry name" value="Annexin"/>
</dbReference>
<dbReference type="FunFam" id="1.10.220.10:FF:000005">
    <property type="entry name" value="Annexin"/>
    <property type="match status" value="1"/>
</dbReference>
<dbReference type="SUPFAM" id="SSF47874">
    <property type="entry name" value="Annexin"/>
    <property type="match status" value="1"/>
</dbReference>
<dbReference type="Proteomes" id="UP000018208">
    <property type="component" value="Unassembled WGS sequence"/>
</dbReference>
<dbReference type="Gene3D" id="1.10.220.10">
    <property type="entry name" value="Annexin"/>
    <property type="match status" value="4"/>
</dbReference>
<gene>
    <name evidence="4" type="ORF">SS50377_14057</name>
    <name evidence="5" type="ORF">SS50377_24373</name>
    <name evidence="6" type="ORF">SS50377_24383</name>
</gene>
<dbReference type="OrthoDB" id="37886at2759"/>
<evidence type="ECO:0000256" key="1">
    <source>
        <dbReference type="ARBA" id="ARBA00007831"/>
    </source>
</evidence>
<dbReference type="PANTHER" id="PTHR10502">
    <property type="entry name" value="ANNEXIN"/>
    <property type="match status" value="1"/>
</dbReference>
<evidence type="ECO:0000313" key="5">
    <source>
        <dbReference type="EMBL" id="KAH0574417.1"/>
    </source>
</evidence>
<dbReference type="VEuPathDB" id="GiardiaDB:SS50377_24373"/>
<reference evidence="5" key="2">
    <citation type="submission" date="2020-12" db="EMBL/GenBank/DDBJ databases">
        <title>New Spironucleus salmonicida genome in near-complete chromosomes.</title>
        <authorList>
            <person name="Xu F."/>
            <person name="Kurt Z."/>
            <person name="Jimenez-Gonzalez A."/>
            <person name="Astvaldsson A."/>
            <person name="Andersson J.O."/>
            <person name="Svard S.G."/>
        </authorList>
    </citation>
    <scope>NUCLEOTIDE SEQUENCE</scope>
    <source>
        <strain evidence="5">ATCC 50377</strain>
    </source>
</reference>
<dbReference type="GO" id="GO:0005737">
    <property type="term" value="C:cytoplasm"/>
    <property type="evidence" value="ECO:0007669"/>
    <property type="project" value="TreeGrafter"/>
</dbReference>
<evidence type="ECO:0000313" key="6">
    <source>
        <dbReference type="EMBL" id="KAH0574426.1"/>
    </source>
</evidence>
<keyword evidence="2" id="KW-0677">Repeat</keyword>
<dbReference type="PRINTS" id="PR00196">
    <property type="entry name" value="ANNEXIN"/>
</dbReference>
<dbReference type="InterPro" id="IPR037104">
    <property type="entry name" value="Annexin_sf"/>
</dbReference>
<name>V6LMZ8_9EUKA</name>
<comment type="similarity">
    <text evidence="1">Belongs to the annexin family.</text>
</comment>
<dbReference type="AlphaFoldDB" id="V6LMZ8"/>
<evidence type="ECO:0000313" key="4">
    <source>
        <dbReference type="EMBL" id="EST46067.1"/>
    </source>
</evidence>
<accession>V6LMZ8</accession>
<dbReference type="EMBL" id="KI546085">
    <property type="protein sequence ID" value="EST46067.1"/>
    <property type="molecule type" value="Genomic_DNA"/>
</dbReference>
<dbReference type="SMART" id="SM00335">
    <property type="entry name" value="ANX"/>
    <property type="match status" value="3"/>
</dbReference>
<dbReference type="Pfam" id="PF00191">
    <property type="entry name" value="Annexin"/>
    <property type="match status" value="3"/>
</dbReference>
<evidence type="ECO:0000313" key="7">
    <source>
        <dbReference type="Proteomes" id="UP000018208"/>
    </source>
</evidence>
<dbReference type="PANTHER" id="PTHR10502:SF102">
    <property type="entry name" value="ANNEXIN B11"/>
    <property type="match status" value="1"/>
</dbReference>
<proteinExistence type="inferred from homology"/>
<organism evidence="4">
    <name type="scientific">Spironucleus salmonicida</name>
    <dbReference type="NCBI Taxonomy" id="348837"/>
    <lineage>
        <taxon>Eukaryota</taxon>
        <taxon>Metamonada</taxon>
        <taxon>Diplomonadida</taxon>
        <taxon>Hexamitidae</taxon>
        <taxon>Hexamitinae</taxon>
        <taxon>Spironucleus</taxon>
    </lineage>
</organism>
<dbReference type="GO" id="GO:0005544">
    <property type="term" value="F:calcium-dependent phospholipid binding"/>
    <property type="evidence" value="ECO:0007669"/>
    <property type="project" value="InterPro"/>
</dbReference>
<dbReference type="GO" id="GO:0005509">
    <property type="term" value="F:calcium ion binding"/>
    <property type="evidence" value="ECO:0007669"/>
    <property type="project" value="InterPro"/>
</dbReference>
<dbReference type="VEuPathDB" id="GiardiaDB:SS50377_24383"/>
<keyword evidence="3" id="KW-0041">Annexin</keyword>
<dbReference type="EMBL" id="AUWU02000004">
    <property type="protein sequence ID" value="KAH0574417.1"/>
    <property type="molecule type" value="Genomic_DNA"/>
</dbReference>
<reference evidence="4 5" key="1">
    <citation type="journal article" date="2014" name="PLoS Genet.">
        <title>The Genome of Spironucleus salmonicida Highlights a Fish Pathogen Adapted to Fluctuating Environments.</title>
        <authorList>
            <person name="Xu F."/>
            <person name="Jerlstrom-Hultqvist J."/>
            <person name="Einarsson E."/>
            <person name="Astvaldsson A."/>
            <person name="Svard S.G."/>
            <person name="Andersson J.O."/>
        </authorList>
    </citation>
    <scope>NUCLEOTIDE SEQUENCE</scope>
    <source>
        <strain evidence="5">ATCC 50377</strain>
    </source>
</reference>
<evidence type="ECO:0000256" key="2">
    <source>
        <dbReference type="ARBA" id="ARBA00022737"/>
    </source>
</evidence>